<name>A0ABU1V9C0_9BURK</name>
<dbReference type="GO" id="GO:0036374">
    <property type="term" value="F:glutathione hydrolase activity"/>
    <property type="evidence" value="ECO:0007669"/>
    <property type="project" value="UniProtKB-EC"/>
</dbReference>
<dbReference type="PRINTS" id="PR01210">
    <property type="entry name" value="GGTRANSPTASE"/>
</dbReference>
<proteinExistence type="predicted"/>
<dbReference type="InterPro" id="IPR052896">
    <property type="entry name" value="GGT-like_enzyme"/>
</dbReference>
<keyword evidence="1" id="KW-0378">Hydrolase</keyword>
<dbReference type="Proteomes" id="UP001265550">
    <property type="component" value="Unassembled WGS sequence"/>
</dbReference>
<keyword evidence="1" id="KW-0012">Acyltransferase</keyword>
<keyword evidence="2" id="KW-1185">Reference proteome</keyword>
<dbReference type="InterPro" id="IPR043137">
    <property type="entry name" value="GGT_ssub_C"/>
</dbReference>
<evidence type="ECO:0000313" key="2">
    <source>
        <dbReference type="Proteomes" id="UP001265550"/>
    </source>
</evidence>
<reference evidence="1 2" key="1">
    <citation type="submission" date="2023-07" db="EMBL/GenBank/DDBJ databases">
        <title>Sorghum-associated microbial communities from plants grown in Nebraska, USA.</title>
        <authorList>
            <person name="Schachtman D."/>
        </authorList>
    </citation>
    <scope>NUCLEOTIDE SEQUENCE [LARGE SCALE GENOMIC DNA]</scope>
    <source>
        <strain evidence="1 2">BE240</strain>
    </source>
</reference>
<comment type="caution">
    <text evidence="1">The sequence shown here is derived from an EMBL/GenBank/DDBJ whole genome shotgun (WGS) entry which is preliminary data.</text>
</comment>
<dbReference type="SUPFAM" id="SSF56235">
    <property type="entry name" value="N-terminal nucleophile aminohydrolases (Ntn hydrolases)"/>
    <property type="match status" value="1"/>
</dbReference>
<dbReference type="Pfam" id="PF01019">
    <property type="entry name" value="G_glu_transpept"/>
    <property type="match status" value="1"/>
</dbReference>
<dbReference type="GO" id="GO:0103068">
    <property type="term" value="F:leukotriene C4 gamma-glutamyl transferase activity"/>
    <property type="evidence" value="ECO:0007669"/>
    <property type="project" value="UniProtKB-EC"/>
</dbReference>
<dbReference type="RefSeq" id="WP_204733238.1">
    <property type="nucleotide sequence ID" value="NZ_JAVDWE010000004.1"/>
</dbReference>
<dbReference type="Gene3D" id="3.60.20.40">
    <property type="match status" value="1"/>
</dbReference>
<dbReference type="PANTHER" id="PTHR43881">
    <property type="entry name" value="GAMMA-GLUTAMYLTRANSPEPTIDASE (AFU_ORTHOLOGUE AFUA_4G13580)"/>
    <property type="match status" value="1"/>
</dbReference>
<accession>A0ABU1V9C0</accession>
<dbReference type="InterPro" id="IPR029055">
    <property type="entry name" value="Ntn_hydrolases_N"/>
</dbReference>
<organism evidence="1 2">
    <name type="scientific">Hydrogenophaga laconesensis</name>
    <dbReference type="NCBI Taxonomy" id="1805971"/>
    <lineage>
        <taxon>Bacteria</taxon>
        <taxon>Pseudomonadati</taxon>
        <taxon>Pseudomonadota</taxon>
        <taxon>Betaproteobacteria</taxon>
        <taxon>Burkholderiales</taxon>
        <taxon>Comamonadaceae</taxon>
        <taxon>Hydrogenophaga</taxon>
    </lineage>
</organism>
<dbReference type="EC" id="3.4.19.13" evidence="1"/>
<sequence>MNQAIQGRRGIAVAPHATAAQSALAVLREGGNAIEAMVAAAATIAVVYPHMNSIGGDSFWLIATPDGGSHTVRGVDGSGAAAADTTRYAGRASIPFRGGDAALTVAGTLSAWDQALQLSRERLGGRMPLSRLLADAVDYARHGTPATASQQRNTASKRVELEAVHGFAEVYLPGGAVQQAGELFRQPRLADTFEHLARAGLDDFYRGDLARGIARDLQAAGSPLALADLQAHQGLLREPLVLRHSAGHLYNMPPPTQGVVSLTILGLLDRLGIQGLDHLGPDYVHLAVESVKQAFAVRDRHITDPAFMSIDAQALLDPAALDAQAARIDPTRAAPWGQGKGPADTVWLGVIDGQGNAVSMIQSIYHEFGSGIVLGESGITWQNRGASFSLDAAHINALAPGKKPFHTLNPALALLADGRVMVYGNMGGDGQPQSQSAVFTRTVVYGMDPQAAISAPRWLLGRTWGQSSDSLKLESRFPAATIDELRRRGHEVEVLGDFDETFGHAGCLLRDTSGRLVGGSDPRSDGVVAAF</sequence>
<protein>
    <submittedName>
        <fullName evidence="1">Gamma-glutamyltranspeptidase/glutathione hydrolase</fullName>
        <ecNumber evidence="1">2.3.2.2</ecNumber>
        <ecNumber evidence="1">3.4.19.13</ecNumber>
    </submittedName>
</protein>
<gene>
    <name evidence="1" type="ORF">J2X09_001780</name>
</gene>
<evidence type="ECO:0000313" key="1">
    <source>
        <dbReference type="EMBL" id="MDR7094042.1"/>
    </source>
</evidence>
<dbReference type="PANTHER" id="PTHR43881:SF5">
    <property type="entry name" value="GAMMA-GLUTAMYLTRANSPEPTIDASE"/>
    <property type="match status" value="1"/>
</dbReference>
<dbReference type="EC" id="2.3.2.2" evidence="1"/>
<dbReference type="InterPro" id="IPR043138">
    <property type="entry name" value="GGT_lsub"/>
</dbReference>
<dbReference type="EMBL" id="JAVDWE010000004">
    <property type="protein sequence ID" value="MDR7094042.1"/>
    <property type="molecule type" value="Genomic_DNA"/>
</dbReference>
<keyword evidence="1" id="KW-0808">Transferase</keyword>
<dbReference type="Gene3D" id="1.10.246.130">
    <property type="match status" value="1"/>
</dbReference>